<name>X1PQJ3_9ZZZZ</name>
<sequence>MTKDNKKITEKEMEDSILRSGYLLEQRVEVVLEKNAYFVTTNDAYPDPVTGKSREIDINALSAFKLSKDYDFLFRLKSGKSILPLYTTAFPH</sequence>
<gene>
    <name evidence="1" type="ORF">S06H3_52070</name>
</gene>
<dbReference type="AlphaFoldDB" id="X1PQJ3"/>
<organism evidence="1">
    <name type="scientific">marine sediment metagenome</name>
    <dbReference type="NCBI Taxonomy" id="412755"/>
    <lineage>
        <taxon>unclassified sequences</taxon>
        <taxon>metagenomes</taxon>
        <taxon>ecological metagenomes</taxon>
    </lineage>
</organism>
<accession>X1PQJ3</accession>
<proteinExistence type="predicted"/>
<reference evidence="1" key="1">
    <citation type="journal article" date="2014" name="Front. Microbiol.">
        <title>High frequency of phylogenetically diverse reductive dehalogenase-homologous genes in deep subseafloor sedimentary metagenomes.</title>
        <authorList>
            <person name="Kawai M."/>
            <person name="Futagami T."/>
            <person name="Toyoda A."/>
            <person name="Takaki Y."/>
            <person name="Nishi S."/>
            <person name="Hori S."/>
            <person name="Arai W."/>
            <person name="Tsubouchi T."/>
            <person name="Morono Y."/>
            <person name="Uchiyama I."/>
            <person name="Ito T."/>
            <person name="Fujiyama A."/>
            <person name="Inagaki F."/>
            <person name="Takami H."/>
        </authorList>
    </citation>
    <scope>NUCLEOTIDE SEQUENCE</scope>
    <source>
        <strain evidence="1">Expedition CK06-06</strain>
    </source>
</reference>
<comment type="caution">
    <text evidence="1">The sequence shown here is derived from an EMBL/GenBank/DDBJ whole genome shotgun (WGS) entry which is preliminary data.</text>
</comment>
<protein>
    <submittedName>
        <fullName evidence="1">Uncharacterized protein</fullName>
    </submittedName>
</protein>
<dbReference type="EMBL" id="BARV01033083">
    <property type="protein sequence ID" value="GAI41360.1"/>
    <property type="molecule type" value="Genomic_DNA"/>
</dbReference>
<evidence type="ECO:0000313" key="1">
    <source>
        <dbReference type="EMBL" id="GAI41360.1"/>
    </source>
</evidence>